<sequence length="79" mass="8981">MGTLHLVKPIGNSEFYRSDITQIDVKFLNGKSDVIPGYDVGRLFDDNYSRNVDQITVHTNSDPEPIELKLSQWLITEAD</sequence>
<accession>A0AAW5WSW7</accession>
<dbReference type="AlphaFoldDB" id="A0AAW5WSW7"/>
<gene>
    <name evidence="1" type="ORF">L2724_03830</name>
</gene>
<proteinExistence type="predicted"/>
<protein>
    <submittedName>
        <fullName evidence="1">Uncharacterized protein</fullName>
    </submittedName>
</protein>
<dbReference type="EMBL" id="JAKHPH010000006">
    <property type="protein sequence ID" value="MCZ3667415.1"/>
    <property type="molecule type" value="Genomic_DNA"/>
</dbReference>
<dbReference type="Proteomes" id="UP001212401">
    <property type="component" value="Unassembled WGS sequence"/>
</dbReference>
<organism evidence="1 2">
    <name type="scientific">Limosilactobacillus vaginalis</name>
    <dbReference type="NCBI Taxonomy" id="1633"/>
    <lineage>
        <taxon>Bacteria</taxon>
        <taxon>Bacillati</taxon>
        <taxon>Bacillota</taxon>
        <taxon>Bacilli</taxon>
        <taxon>Lactobacillales</taxon>
        <taxon>Lactobacillaceae</taxon>
        <taxon>Limosilactobacillus</taxon>
    </lineage>
</organism>
<evidence type="ECO:0000313" key="1">
    <source>
        <dbReference type="EMBL" id="MCZ3667415.1"/>
    </source>
</evidence>
<reference evidence="1" key="1">
    <citation type="submission" date="2022-01" db="EMBL/GenBank/DDBJ databases">
        <title>VMRC isolate genome collection.</title>
        <authorList>
            <person name="France M."/>
            <person name="Rutt L."/>
            <person name="Humphrys M."/>
            <person name="Ravel J."/>
        </authorList>
    </citation>
    <scope>NUCLEOTIDE SEQUENCE</scope>
    <source>
        <strain evidence="1">C0048A1</strain>
    </source>
</reference>
<name>A0AAW5WSW7_9LACO</name>
<evidence type="ECO:0000313" key="2">
    <source>
        <dbReference type="Proteomes" id="UP001212401"/>
    </source>
</evidence>
<dbReference type="RefSeq" id="WP_269295867.1">
    <property type="nucleotide sequence ID" value="NZ_JAKHPH010000006.1"/>
</dbReference>
<comment type="caution">
    <text evidence="1">The sequence shown here is derived from an EMBL/GenBank/DDBJ whole genome shotgun (WGS) entry which is preliminary data.</text>
</comment>